<dbReference type="GO" id="GO:0005886">
    <property type="term" value="C:plasma membrane"/>
    <property type="evidence" value="ECO:0007669"/>
    <property type="project" value="TreeGrafter"/>
</dbReference>
<dbReference type="Pfam" id="PF07562">
    <property type="entry name" value="NCD3G"/>
    <property type="match status" value="1"/>
</dbReference>
<reference evidence="2" key="1">
    <citation type="submission" date="2025-08" db="UniProtKB">
        <authorList>
            <consortium name="Ensembl"/>
        </authorList>
    </citation>
    <scope>IDENTIFICATION</scope>
</reference>
<reference evidence="2" key="2">
    <citation type="submission" date="2025-09" db="UniProtKB">
        <authorList>
            <consortium name="Ensembl"/>
        </authorList>
    </citation>
    <scope>IDENTIFICATION</scope>
</reference>
<dbReference type="GeneTree" id="ENSGT00940000178628"/>
<dbReference type="PANTHER" id="PTHR24061">
    <property type="entry name" value="CALCIUM-SENSING RECEPTOR-RELATED"/>
    <property type="match status" value="1"/>
</dbReference>
<evidence type="ECO:0000313" key="3">
    <source>
        <dbReference type="Proteomes" id="UP000694569"/>
    </source>
</evidence>
<dbReference type="Proteomes" id="UP000694569">
    <property type="component" value="Unplaced"/>
</dbReference>
<evidence type="ECO:0000259" key="1">
    <source>
        <dbReference type="Pfam" id="PF07562"/>
    </source>
</evidence>
<dbReference type="InterPro" id="IPR038550">
    <property type="entry name" value="GPCR_3_9-Cys_sf"/>
</dbReference>
<proteinExistence type="predicted"/>
<evidence type="ECO:0000313" key="2">
    <source>
        <dbReference type="Ensembl" id="ENSLLEP00000017353.1"/>
    </source>
</evidence>
<protein>
    <recommendedName>
        <fullName evidence="1">GPCR family 3 nine cysteines domain-containing protein</fullName>
    </recommendedName>
</protein>
<dbReference type="AlphaFoldDB" id="A0A8C5MUX2"/>
<dbReference type="InterPro" id="IPR000068">
    <property type="entry name" value="GPCR_3_Ca_sens_rcpt-rel"/>
</dbReference>
<dbReference type="OrthoDB" id="5984008at2759"/>
<dbReference type="FunFam" id="2.10.50.30:FF:000007">
    <property type="entry name" value="Vomeronasal 2, receptor 82"/>
    <property type="match status" value="1"/>
</dbReference>
<accession>A0A8C5MUX2</accession>
<dbReference type="Ensembl" id="ENSLLET00000018011.1">
    <property type="protein sequence ID" value="ENSLLEP00000017353.1"/>
    <property type="gene ID" value="ENSLLEG00000011007.1"/>
</dbReference>
<name>A0A8C5MUX2_9ANUR</name>
<dbReference type="GO" id="GO:0004930">
    <property type="term" value="F:G protein-coupled receptor activity"/>
    <property type="evidence" value="ECO:0007669"/>
    <property type="project" value="InterPro"/>
</dbReference>
<dbReference type="Gene3D" id="2.10.50.30">
    <property type="entry name" value="GPCR, family 3, nine cysteines domain"/>
    <property type="match status" value="1"/>
</dbReference>
<dbReference type="InterPro" id="IPR011500">
    <property type="entry name" value="GPCR_3_9-Cys_dom"/>
</dbReference>
<organism evidence="2 3">
    <name type="scientific">Leptobrachium leishanense</name>
    <name type="common">Leishan spiny toad</name>
    <dbReference type="NCBI Taxonomy" id="445787"/>
    <lineage>
        <taxon>Eukaryota</taxon>
        <taxon>Metazoa</taxon>
        <taxon>Chordata</taxon>
        <taxon>Craniata</taxon>
        <taxon>Vertebrata</taxon>
        <taxon>Euteleostomi</taxon>
        <taxon>Amphibia</taxon>
        <taxon>Batrachia</taxon>
        <taxon>Anura</taxon>
        <taxon>Pelobatoidea</taxon>
        <taxon>Megophryidae</taxon>
        <taxon>Leptobrachium</taxon>
    </lineage>
</organism>
<keyword evidence="3" id="KW-1185">Reference proteome</keyword>
<sequence>HPYIYHDLITVTPRINITGFVPISVCSQSCPPGFWKAARRGEPACCYDCVPCPQGEISNQTVYSVCHMVVH</sequence>
<feature type="domain" description="GPCR family 3 nine cysteines" evidence="1">
    <location>
        <begin position="21"/>
        <end position="66"/>
    </location>
</feature>
<dbReference type="PANTHER" id="PTHR24061:SF0">
    <property type="entry name" value="C-FAMILY ODORANT RECEPTOR OLFCT1"/>
    <property type="match status" value="1"/>
</dbReference>